<dbReference type="PANTHER" id="PTHR43434:SF1">
    <property type="entry name" value="PHOSPHOGLYCOLATE PHOSPHATASE"/>
    <property type="match status" value="1"/>
</dbReference>
<dbReference type="InterPro" id="IPR023214">
    <property type="entry name" value="HAD_sf"/>
</dbReference>
<dbReference type="Gene3D" id="3.40.50.1000">
    <property type="entry name" value="HAD superfamily/HAD-like"/>
    <property type="match status" value="1"/>
</dbReference>
<dbReference type="SUPFAM" id="SSF56784">
    <property type="entry name" value="HAD-like"/>
    <property type="match status" value="1"/>
</dbReference>
<dbReference type="Proteomes" id="UP000319103">
    <property type="component" value="Unassembled WGS sequence"/>
</dbReference>
<evidence type="ECO:0000313" key="2">
    <source>
        <dbReference type="Proteomes" id="UP000319103"/>
    </source>
</evidence>
<dbReference type="OrthoDB" id="4307245at2"/>
<dbReference type="AlphaFoldDB" id="A0A540VZ27"/>
<dbReference type="GO" id="GO:0008967">
    <property type="term" value="F:phosphoglycolate phosphatase activity"/>
    <property type="evidence" value="ECO:0007669"/>
    <property type="project" value="TreeGrafter"/>
</dbReference>
<dbReference type="Gene3D" id="1.10.150.240">
    <property type="entry name" value="Putative phosphatase, domain 2"/>
    <property type="match status" value="1"/>
</dbReference>
<organism evidence="1 2">
    <name type="scientific">Kitasatospora acidiphila</name>
    <dbReference type="NCBI Taxonomy" id="2567942"/>
    <lineage>
        <taxon>Bacteria</taxon>
        <taxon>Bacillati</taxon>
        <taxon>Actinomycetota</taxon>
        <taxon>Actinomycetes</taxon>
        <taxon>Kitasatosporales</taxon>
        <taxon>Streptomycetaceae</taxon>
        <taxon>Kitasatospora</taxon>
    </lineage>
</organism>
<gene>
    <name evidence="1" type="ORF">E6W39_06670</name>
</gene>
<dbReference type="GO" id="GO:0006281">
    <property type="term" value="P:DNA repair"/>
    <property type="evidence" value="ECO:0007669"/>
    <property type="project" value="TreeGrafter"/>
</dbReference>
<dbReference type="GO" id="GO:0005829">
    <property type="term" value="C:cytosol"/>
    <property type="evidence" value="ECO:0007669"/>
    <property type="project" value="TreeGrafter"/>
</dbReference>
<dbReference type="InterPro" id="IPR023198">
    <property type="entry name" value="PGP-like_dom2"/>
</dbReference>
<keyword evidence="2" id="KW-1185">Reference proteome</keyword>
<dbReference type="RefSeq" id="WP_141632734.1">
    <property type="nucleotide sequence ID" value="NZ_VIGB01000003.1"/>
</dbReference>
<evidence type="ECO:0000313" key="1">
    <source>
        <dbReference type="EMBL" id="TQF02018.1"/>
    </source>
</evidence>
<reference evidence="1 2" key="1">
    <citation type="submission" date="2019-06" db="EMBL/GenBank/DDBJ databases">
        <title>Description of Kitasatospora acidophila sp. nov. isolated from pine grove soil, and reclassification of Streptomyces novaecaesareae to Kitasatospora novaeceasareae comb. nov.</title>
        <authorList>
            <person name="Kim M.J."/>
        </authorList>
    </citation>
    <scope>NUCLEOTIDE SEQUENCE [LARGE SCALE GENOMIC DNA]</scope>
    <source>
        <strain evidence="1 2">MMS16-CNU292</strain>
    </source>
</reference>
<protein>
    <submittedName>
        <fullName evidence="1">HAD family hydrolase</fullName>
    </submittedName>
</protein>
<proteinExistence type="predicted"/>
<sequence length="234" mass="24800">MNTTFATATSRSAMHVVWDWNGTVKDDLDDHVNALNATLPALGGDLVDRETYRAKHTVPIPAFYARLLGREITEQEWLASDGAFLDHLRAQPVRIRDGAVELMTALHEAGHTQSLLSLCPHDTLLREVEEAGIGYFFNRVEGRTGPSGGTKAAPLATHLDALGLTGQGHRVLLVGDALDDADAAHANGATAVLHTGGLHHPTKLAAAGHPLADTLAEAVALGSRLVADTHLVCV</sequence>
<comment type="caution">
    <text evidence="1">The sequence shown here is derived from an EMBL/GenBank/DDBJ whole genome shotgun (WGS) entry which is preliminary data.</text>
</comment>
<dbReference type="Pfam" id="PF00702">
    <property type="entry name" value="Hydrolase"/>
    <property type="match status" value="1"/>
</dbReference>
<name>A0A540VZ27_9ACTN</name>
<dbReference type="PANTHER" id="PTHR43434">
    <property type="entry name" value="PHOSPHOGLYCOLATE PHOSPHATASE"/>
    <property type="match status" value="1"/>
</dbReference>
<keyword evidence="1" id="KW-0378">Hydrolase</keyword>
<dbReference type="EMBL" id="VIGB01000003">
    <property type="protein sequence ID" value="TQF02018.1"/>
    <property type="molecule type" value="Genomic_DNA"/>
</dbReference>
<accession>A0A540VZ27</accession>
<dbReference type="InterPro" id="IPR036412">
    <property type="entry name" value="HAD-like_sf"/>
</dbReference>
<dbReference type="InterPro" id="IPR050155">
    <property type="entry name" value="HAD-like_hydrolase_sf"/>
</dbReference>